<dbReference type="Pfam" id="PF02885">
    <property type="entry name" value="Glycos_trans_3N"/>
    <property type="match status" value="1"/>
</dbReference>
<evidence type="ECO:0000313" key="6">
    <source>
        <dbReference type="EMBL" id="MBC3806657.1"/>
    </source>
</evidence>
<dbReference type="SUPFAM" id="SSF47648">
    <property type="entry name" value="Nucleoside phosphorylase/phosphoribosyltransferase N-terminal domain"/>
    <property type="match status" value="1"/>
</dbReference>
<evidence type="ECO:0000256" key="3">
    <source>
        <dbReference type="ARBA" id="ARBA00022822"/>
    </source>
</evidence>
<dbReference type="InterPro" id="IPR035902">
    <property type="entry name" value="Nuc_phospho_transferase"/>
</dbReference>
<sequence>MKNTQDKLSAQPFAAAAYIKEIGRGKEGARDLSREDAYQLYAAMLDARVSDLQMGGILLAMRIKGESIEEIAGFLDAAEDRMQKLDAPTDREYAPIVIPSYNGARKRPNLTPLLAMLLAREGAPVLVHGLTQDPGRVSSAEIFAALNVDLAQSTEQAQQHLMLRNLAFVPISVLAPSMNTILLMRQVLGLRNSTHTLVKILQAFNQVALRLTSYTHPEYQIMLDRYFRELAPHDRGAVLLMRGTEGETVASTGRAQQIDSYHLGVCKTVQMTASQLIAEPESLPEWLDATSTAKWIVEVLEGSIPVPANIAQQVQHCLQLAKALKSG</sequence>
<dbReference type="SUPFAM" id="SSF52418">
    <property type="entry name" value="Nucleoside phosphorylase/phosphoribosyltransferase catalytic domain"/>
    <property type="match status" value="1"/>
</dbReference>
<evidence type="ECO:0000256" key="2">
    <source>
        <dbReference type="ARBA" id="ARBA00022679"/>
    </source>
</evidence>
<accession>A0ABR6X176</accession>
<gene>
    <name evidence="6" type="primary">ybiB</name>
    <name evidence="6" type="ORF">H8K52_04770</name>
</gene>
<keyword evidence="3" id="KW-0057">Aromatic amino acid biosynthesis</keyword>
<feature type="domain" description="Glycosyl transferase family 3 N-terminal" evidence="5">
    <location>
        <begin position="18"/>
        <end position="78"/>
    </location>
</feature>
<feature type="domain" description="Glycosyl transferase family 3" evidence="4">
    <location>
        <begin position="109"/>
        <end position="277"/>
    </location>
</feature>
<reference evidence="6 7" key="1">
    <citation type="submission" date="2020-08" db="EMBL/GenBank/DDBJ databases">
        <title>Novel species isolated from subtropical streams in China.</title>
        <authorList>
            <person name="Lu H."/>
        </authorList>
    </citation>
    <scope>NUCLEOTIDE SEQUENCE [LARGE SCALE GENOMIC DNA]</scope>
    <source>
        <strain evidence="6 7">KACC 16656</strain>
    </source>
</reference>
<evidence type="ECO:0000259" key="4">
    <source>
        <dbReference type="Pfam" id="PF00591"/>
    </source>
</evidence>
<dbReference type="InterPro" id="IPR017459">
    <property type="entry name" value="Glycosyl_Trfase_fam3_N_dom"/>
</dbReference>
<evidence type="ECO:0000256" key="1">
    <source>
        <dbReference type="ARBA" id="ARBA00022676"/>
    </source>
</evidence>
<keyword evidence="7" id="KW-1185">Reference proteome</keyword>
<dbReference type="GO" id="GO:0003677">
    <property type="term" value="F:DNA binding"/>
    <property type="evidence" value="ECO:0007669"/>
    <property type="project" value="UniProtKB-KW"/>
</dbReference>
<comment type="caution">
    <text evidence="6">The sequence shown here is derived from an EMBL/GenBank/DDBJ whole genome shotgun (WGS) entry which is preliminary data.</text>
</comment>
<dbReference type="Gene3D" id="1.20.970.10">
    <property type="entry name" value="Transferase, Pyrimidine Nucleoside Phosphorylase, Chain C"/>
    <property type="match status" value="1"/>
</dbReference>
<keyword evidence="3" id="KW-0822">Tryptophan biosynthesis</keyword>
<name>A0ABR6X176_9BURK</name>
<dbReference type="EMBL" id="JACOFW010000003">
    <property type="protein sequence ID" value="MBC3806657.1"/>
    <property type="molecule type" value="Genomic_DNA"/>
</dbReference>
<dbReference type="Pfam" id="PF00591">
    <property type="entry name" value="Glycos_transf_3"/>
    <property type="match status" value="1"/>
</dbReference>
<proteinExistence type="predicted"/>
<keyword evidence="2" id="KW-0808">Transferase</keyword>
<keyword evidence="6" id="KW-0238">DNA-binding</keyword>
<dbReference type="PANTHER" id="PTHR43285:SF4">
    <property type="entry name" value="TRANSFERASE"/>
    <property type="match status" value="1"/>
</dbReference>
<dbReference type="InterPro" id="IPR036320">
    <property type="entry name" value="Glycosyl_Trfase_fam3_N_dom_sf"/>
</dbReference>
<protein>
    <submittedName>
        <fullName evidence="6">DNA-binding protein YbiB</fullName>
    </submittedName>
</protein>
<dbReference type="PANTHER" id="PTHR43285">
    <property type="entry name" value="ANTHRANILATE PHOSPHORIBOSYLTRANSFERASE"/>
    <property type="match status" value="1"/>
</dbReference>
<dbReference type="Proteomes" id="UP000648257">
    <property type="component" value="Unassembled WGS sequence"/>
</dbReference>
<dbReference type="NCBIfam" id="NF006005">
    <property type="entry name" value="PRK08136.1"/>
    <property type="match status" value="1"/>
</dbReference>
<evidence type="ECO:0000313" key="7">
    <source>
        <dbReference type="Proteomes" id="UP000648257"/>
    </source>
</evidence>
<dbReference type="InterPro" id="IPR005940">
    <property type="entry name" value="Anthranilate_Pribosyl_Tfrase"/>
</dbReference>
<keyword evidence="1" id="KW-0328">Glycosyltransferase</keyword>
<dbReference type="InterPro" id="IPR000312">
    <property type="entry name" value="Glycosyl_Trfase_fam3"/>
</dbReference>
<keyword evidence="3" id="KW-0028">Amino-acid biosynthesis</keyword>
<dbReference type="RefSeq" id="WP_186921734.1">
    <property type="nucleotide sequence ID" value="NZ_JACOFW010000003.1"/>
</dbReference>
<dbReference type="Gene3D" id="3.40.1030.10">
    <property type="entry name" value="Nucleoside phosphorylase/phosphoribosyltransferase catalytic domain"/>
    <property type="match status" value="1"/>
</dbReference>
<evidence type="ECO:0000259" key="5">
    <source>
        <dbReference type="Pfam" id="PF02885"/>
    </source>
</evidence>
<organism evidence="6 7">
    <name type="scientific">Undibacterium seohonense</name>
    <dbReference type="NCBI Taxonomy" id="1344950"/>
    <lineage>
        <taxon>Bacteria</taxon>
        <taxon>Pseudomonadati</taxon>
        <taxon>Pseudomonadota</taxon>
        <taxon>Betaproteobacteria</taxon>
        <taxon>Burkholderiales</taxon>
        <taxon>Oxalobacteraceae</taxon>
        <taxon>Undibacterium</taxon>
    </lineage>
</organism>